<dbReference type="Ensembl" id="ENSSPAT00000021906.1">
    <property type="protein sequence ID" value="ENSSPAP00000021569.1"/>
    <property type="gene ID" value="ENSSPAG00000016269.1"/>
</dbReference>
<name>A0A3B5AUS0_9TELE</name>
<protein>
    <submittedName>
        <fullName evidence="1">Uncharacterized protein</fullName>
    </submittedName>
</protein>
<sequence length="78" mass="8689">YPPKMTLKGAVQGGSCSRGAFKEPVSSCSEKQFGLKHDPVATCLKLLFHVLHEQGDQNPPSDILYECLDEKEQQLKEQ</sequence>
<organism evidence="1">
    <name type="scientific">Stegastes partitus</name>
    <name type="common">bicolor damselfish</name>
    <dbReference type="NCBI Taxonomy" id="144197"/>
    <lineage>
        <taxon>Eukaryota</taxon>
        <taxon>Metazoa</taxon>
        <taxon>Chordata</taxon>
        <taxon>Craniata</taxon>
        <taxon>Vertebrata</taxon>
        <taxon>Euteleostomi</taxon>
        <taxon>Actinopterygii</taxon>
        <taxon>Neopterygii</taxon>
        <taxon>Teleostei</taxon>
        <taxon>Neoteleostei</taxon>
        <taxon>Acanthomorphata</taxon>
        <taxon>Ovalentaria</taxon>
        <taxon>Pomacentridae</taxon>
        <taxon>Stegastes</taxon>
    </lineage>
</organism>
<dbReference type="AlphaFoldDB" id="A0A3B5AUS0"/>
<accession>A0A3B5AUS0</accession>
<reference evidence="1" key="1">
    <citation type="submission" date="2023-09" db="UniProtKB">
        <authorList>
            <consortium name="Ensembl"/>
        </authorList>
    </citation>
    <scope>IDENTIFICATION</scope>
</reference>
<evidence type="ECO:0000313" key="1">
    <source>
        <dbReference type="Ensembl" id="ENSSPAP00000021569.1"/>
    </source>
</evidence>
<proteinExistence type="predicted"/>